<dbReference type="Gene3D" id="1.10.287.130">
    <property type="match status" value="1"/>
</dbReference>
<dbReference type="PROSITE" id="PS50109">
    <property type="entry name" value="HIS_KIN"/>
    <property type="match status" value="1"/>
</dbReference>
<dbReference type="InterPro" id="IPR005467">
    <property type="entry name" value="His_kinase_dom"/>
</dbReference>
<dbReference type="SUPFAM" id="SSF55874">
    <property type="entry name" value="ATPase domain of HSP90 chaperone/DNA topoisomerase II/histidine kinase"/>
    <property type="match status" value="1"/>
</dbReference>
<dbReference type="Proteomes" id="UP000033048">
    <property type="component" value="Chromosome"/>
</dbReference>
<dbReference type="SMART" id="SM00086">
    <property type="entry name" value="PAC"/>
    <property type="match status" value="2"/>
</dbReference>
<dbReference type="GO" id="GO:0016020">
    <property type="term" value="C:membrane"/>
    <property type="evidence" value="ECO:0007669"/>
    <property type="project" value="UniProtKB-SubCell"/>
</dbReference>
<dbReference type="STRING" id="1434104.MCMEM_1415"/>
<dbReference type="SMART" id="SM00091">
    <property type="entry name" value="PAS"/>
    <property type="match status" value="1"/>
</dbReference>
<dbReference type="GO" id="GO:0005524">
    <property type="term" value="F:ATP binding"/>
    <property type="evidence" value="ECO:0007669"/>
    <property type="project" value="UniProtKB-KW"/>
</dbReference>
<dbReference type="Gene3D" id="3.30.565.10">
    <property type="entry name" value="Histidine kinase-like ATPase, C-terminal domain"/>
    <property type="match status" value="1"/>
</dbReference>
<comment type="subcellular location">
    <subcellularLocation>
        <location evidence="2">Membrane</location>
    </subcellularLocation>
</comment>
<dbReference type="InterPro" id="IPR035965">
    <property type="entry name" value="PAS-like_dom_sf"/>
</dbReference>
<dbReference type="HOGENOM" id="CLU_000445_114_71_2"/>
<protein>
    <recommendedName>
        <fullName evidence="3">histidine kinase</fullName>
        <ecNumber evidence="3">2.7.13.3</ecNumber>
    </recommendedName>
</protein>
<dbReference type="CDD" id="cd00130">
    <property type="entry name" value="PAS"/>
    <property type="match status" value="2"/>
</dbReference>
<dbReference type="InterPro" id="IPR050736">
    <property type="entry name" value="Sensor_HK_Regulatory"/>
</dbReference>
<evidence type="ECO:0000256" key="5">
    <source>
        <dbReference type="ARBA" id="ARBA00022679"/>
    </source>
</evidence>
<evidence type="ECO:0000259" key="13">
    <source>
        <dbReference type="PROSITE" id="PS50112"/>
    </source>
</evidence>
<keyword evidence="11" id="KW-0131">Cell cycle</keyword>
<keyword evidence="5" id="KW-0808">Transferase</keyword>
<gene>
    <name evidence="15" type="ORF">MCMEM_1415</name>
</gene>
<feature type="domain" description="PAC" evidence="14">
    <location>
        <begin position="289"/>
        <end position="341"/>
    </location>
</feature>
<dbReference type="FunFam" id="3.30.565.10:FF:000010">
    <property type="entry name" value="Sensor histidine kinase RcsC"/>
    <property type="match status" value="1"/>
</dbReference>
<dbReference type="Pfam" id="PF08447">
    <property type="entry name" value="PAS_3"/>
    <property type="match status" value="1"/>
</dbReference>
<feature type="domain" description="Histidine kinase" evidence="12">
    <location>
        <begin position="482"/>
        <end position="701"/>
    </location>
</feature>
<evidence type="ECO:0000256" key="10">
    <source>
        <dbReference type="ARBA" id="ARBA00023136"/>
    </source>
</evidence>
<dbReference type="GO" id="GO:0000155">
    <property type="term" value="F:phosphorelay sensor kinase activity"/>
    <property type="evidence" value="ECO:0007669"/>
    <property type="project" value="InterPro"/>
</dbReference>
<dbReference type="InterPro" id="IPR013655">
    <property type="entry name" value="PAS_fold_3"/>
</dbReference>
<dbReference type="Pfam" id="PF13426">
    <property type="entry name" value="PAS_9"/>
    <property type="match status" value="1"/>
</dbReference>
<evidence type="ECO:0000259" key="12">
    <source>
        <dbReference type="PROSITE" id="PS50109"/>
    </source>
</evidence>
<dbReference type="EC" id="2.7.13.3" evidence="3"/>
<keyword evidence="6" id="KW-0547">Nucleotide-binding</keyword>
<dbReference type="SUPFAM" id="SSF55785">
    <property type="entry name" value="PYP-like sensor domain (PAS domain)"/>
    <property type="match status" value="2"/>
</dbReference>
<dbReference type="SMART" id="SM00388">
    <property type="entry name" value="HisKA"/>
    <property type="match status" value="1"/>
</dbReference>
<dbReference type="NCBIfam" id="TIGR00229">
    <property type="entry name" value="sensory_box"/>
    <property type="match status" value="2"/>
</dbReference>
<dbReference type="InterPro" id="IPR003661">
    <property type="entry name" value="HisK_dim/P_dom"/>
</dbReference>
<dbReference type="PANTHER" id="PTHR43711">
    <property type="entry name" value="TWO-COMPONENT HISTIDINE KINASE"/>
    <property type="match status" value="1"/>
</dbReference>
<dbReference type="InterPro" id="IPR000700">
    <property type="entry name" value="PAS-assoc_C"/>
</dbReference>
<evidence type="ECO:0000256" key="3">
    <source>
        <dbReference type="ARBA" id="ARBA00012438"/>
    </source>
</evidence>
<accession>A0A0E3SSG0</accession>
<keyword evidence="4" id="KW-0597">Phosphoprotein</keyword>
<dbReference type="OrthoDB" id="8127at2157"/>
<dbReference type="GeneID" id="25417983"/>
<evidence type="ECO:0000256" key="1">
    <source>
        <dbReference type="ARBA" id="ARBA00000085"/>
    </source>
</evidence>
<dbReference type="CDD" id="cd16922">
    <property type="entry name" value="HATPase_EvgS-ArcB-TorS-like"/>
    <property type="match status" value="1"/>
</dbReference>
<keyword evidence="7" id="KW-0418">Kinase</keyword>
<evidence type="ECO:0000256" key="9">
    <source>
        <dbReference type="ARBA" id="ARBA00023012"/>
    </source>
</evidence>
<dbReference type="InterPro" id="IPR004358">
    <property type="entry name" value="Sig_transdc_His_kin-like_C"/>
</dbReference>
<dbReference type="CDD" id="cd00082">
    <property type="entry name" value="HisKA"/>
    <property type="match status" value="1"/>
</dbReference>
<evidence type="ECO:0000313" key="15">
    <source>
        <dbReference type="EMBL" id="AKB85468.1"/>
    </source>
</evidence>
<keyword evidence="9" id="KW-0902">Two-component regulatory system</keyword>
<dbReference type="InterPro" id="IPR001610">
    <property type="entry name" value="PAC"/>
</dbReference>
<evidence type="ECO:0000256" key="6">
    <source>
        <dbReference type="ARBA" id="ARBA00022741"/>
    </source>
</evidence>
<evidence type="ECO:0000313" key="16">
    <source>
        <dbReference type="Proteomes" id="UP000033048"/>
    </source>
</evidence>
<dbReference type="EMBL" id="CP009518">
    <property type="protein sequence ID" value="AKB85468.1"/>
    <property type="molecule type" value="Genomic_DNA"/>
</dbReference>
<dbReference type="PROSITE" id="PS50113">
    <property type="entry name" value="PAC"/>
    <property type="match status" value="2"/>
</dbReference>
<reference evidence="15 16" key="1">
    <citation type="submission" date="2014-07" db="EMBL/GenBank/DDBJ databases">
        <title>Methanogenic archaea and the global carbon cycle.</title>
        <authorList>
            <person name="Henriksen J.R."/>
            <person name="Luke J."/>
            <person name="Reinhart S."/>
            <person name="Benedict M.N."/>
            <person name="Youngblut N.D."/>
            <person name="Metcalf M.E."/>
            <person name="Whitaker R.J."/>
            <person name="Metcalf W.W."/>
        </authorList>
    </citation>
    <scope>NUCLEOTIDE SEQUENCE [LARGE SCALE GENOMIC DNA]</scope>
    <source>
        <strain evidence="15 16">MM1</strain>
    </source>
</reference>
<feature type="domain" description="PAS" evidence="13">
    <location>
        <begin position="342"/>
        <end position="412"/>
    </location>
</feature>
<dbReference type="FunFam" id="1.10.287.130:FF:000038">
    <property type="entry name" value="Sensory transduction histidine kinase"/>
    <property type="match status" value="1"/>
</dbReference>
<dbReference type="InterPro" id="IPR003594">
    <property type="entry name" value="HATPase_dom"/>
</dbReference>
<dbReference type="RefSeq" id="WP_052721376.1">
    <property type="nucleotide sequence ID" value="NZ_CP009518.1"/>
</dbReference>
<dbReference type="Pfam" id="PF00512">
    <property type="entry name" value="HisKA"/>
    <property type="match status" value="1"/>
</dbReference>
<dbReference type="SUPFAM" id="SSF47384">
    <property type="entry name" value="Homodimeric domain of signal transducing histidine kinase"/>
    <property type="match status" value="1"/>
</dbReference>
<name>A0A0E3SSG0_METMT</name>
<dbReference type="AlphaFoldDB" id="A0A0E3SSG0"/>
<keyword evidence="10" id="KW-0472">Membrane</keyword>
<organism evidence="15 16">
    <name type="scientific">Methanococcoides methylutens MM1</name>
    <dbReference type="NCBI Taxonomy" id="1434104"/>
    <lineage>
        <taxon>Archaea</taxon>
        <taxon>Methanobacteriati</taxon>
        <taxon>Methanobacteriota</taxon>
        <taxon>Stenosarchaea group</taxon>
        <taxon>Methanomicrobia</taxon>
        <taxon>Methanosarcinales</taxon>
        <taxon>Methanosarcinaceae</taxon>
        <taxon>Methanococcoides</taxon>
    </lineage>
</organism>
<evidence type="ECO:0000256" key="7">
    <source>
        <dbReference type="ARBA" id="ARBA00022777"/>
    </source>
</evidence>
<sequence>MYGYSRKIKLPVSDVPCGEHLTLIYKDDDNVIDFVHSFLASGFERHDLCVWLTPGTKDNENMGELFRQSAIYEDHNSCSPNFDLVLINPNLFSDAGAYCNAIMEIIENKQKYAIENGFNGLSINIDLIRDEVEMLPFLRECQNSIISLSSVFYLTTLFTSSLESFSSSEFLELMDDREKIIMKAEGGWINLVDQLSSKYRKHLRTSPELMKKEKELKSIYRNSPVVAFLRNSENGFPVEFVSENISQFGYSAACLMSDKVLYEDIIHSEDVSDYFLSFSECMKNGNSEFTKEYRIIDSERNIRWVTETSLIELDNSRQPTRFQGIIVDITEKKLAEEALKKTELRFKTLFDHSNDAVSLYDLTGYIYEVNDKLCEWLGYTRDTLLKKNILDTFSPECVAVFHKKMTDFFHTGGCIFEMVHLRKDGSEIPVEMSAHFIEYNGNVAILSISRDITARKKIEKALLEAKSNAEASNKLKSEFLANMSHELRTPLNSIIGFSDILLYNDEGLFNDKQIRYISNISKSGRHLLSLINNILDLSKIEAGKAELHYETFIFLDMLDEVLSIVSPLAKHKDLFLDTIVESDNFCINADKLKLKQVIFNLVSNAIKFTPDDGSVIIRVKRNTNSLVIKVEDTGIGIPRSEQDNLFHPFTQVDSASNRKFEGTGLGLSLVKKLVDMHGGNVWVESEHGVGSTFGFSVPLSPE</sequence>
<dbReference type="SMART" id="SM00387">
    <property type="entry name" value="HATPase_c"/>
    <property type="match status" value="1"/>
</dbReference>
<dbReference type="KEGG" id="mmet:MCMEM_1415"/>
<keyword evidence="8" id="KW-0067">ATP-binding</keyword>
<comment type="catalytic activity">
    <reaction evidence="1">
        <text>ATP + protein L-histidine = ADP + protein N-phospho-L-histidine.</text>
        <dbReference type="EC" id="2.7.13.3"/>
    </reaction>
</comment>
<dbReference type="PANTHER" id="PTHR43711:SF1">
    <property type="entry name" value="HISTIDINE KINASE 1"/>
    <property type="match status" value="1"/>
</dbReference>
<evidence type="ECO:0000256" key="2">
    <source>
        <dbReference type="ARBA" id="ARBA00004370"/>
    </source>
</evidence>
<dbReference type="InterPro" id="IPR036097">
    <property type="entry name" value="HisK_dim/P_sf"/>
</dbReference>
<evidence type="ECO:0000259" key="14">
    <source>
        <dbReference type="PROSITE" id="PS50113"/>
    </source>
</evidence>
<proteinExistence type="predicted"/>
<dbReference type="Pfam" id="PF02518">
    <property type="entry name" value="HATPase_c"/>
    <property type="match status" value="1"/>
</dbReference>
<dbReference type="InterPro" id="IPR036890">
    <property type="entry name" value="HATPase_C_sf"/>
</dbReference>
<feature type="domain" description="PAC" evidence="14">
    <location>
        <begin position="414"/>
        <end position="464"/>
    </location>
</feature>
<dbReference type="Gene3D" id="3.30.450.20">
    <property type="entry name" value="PAS domain"/>
    <property type="match status" value="2"/>
</dbReference>
<dbReference type="PRINTS" id="PR00344">
    <property type="entry name" value="BCTRLSENSOR"/>
</dbReference>
<evidence type="ECO:0000256" key="11">
    <source>
        <dbReference type="ARBA" id="ARBA00023306"/>
    </source>
</evidence>
<keyword evidence="16" id="KW-1185">Reference proteome</keyword>
<evidence type="ECO:0000256" key="8">
    <source>
        <dbReference type="ARBA" id="ARBA00022840"/>
    </source>
</evidence>
<dbReference type="PROSITE" id="PS50112">
    <property type="entry name" value="PAS"/>
    <property type="match status" value="1"/>
</dbReference>
<evidence type="ECO:0000256" key="4">
    <source>
        <dbReference type="ARBA" id="ARBA00022553"/>
    </source>
</evidence>
<dbReference type="InterPro" id="IPR000014">
    <property type="entry name" value="PAS"/>
</dbReference>